<evidence type="ECO:0000313" key="14">
    <source>
        <dbReference type="EMBL" id="MET3528256.1"/>
    </source>
</evidence>
<dbReference type="InterPro" id="IPR036942">
    <property type="entry name" value="Beta-barrel_TonB_sf"/>
</dbReference>
<evidence type="ECO:0000256" key="10">
    <source>
        <dbReference type="ARBA" id="ARBA00023237"/>
    </source>
</evidence>
<keyword evidence="15" id="KW-1185">Reference proteome</keyword>
<evidence type="ECO:0000256" key="7">
    <source>
        <dbReference type="ARBA" id="ARBA00023065"/>
    </source>
</evidence>
<evidence type="ECO:0000256" key="1">
    <source>
        <dbReference type="ARBA" id="ARBA00004571"/>
    </source>
</evidence>
<organism evidence="14 15">
    <name type="scientific">Phenylobacterium koreense</name>
    <dbReference type="NCBI Taxonomy" id="266125"/>
    <lineage>
        <taxon>Bacteria</taxon>
        <taxon>Pseudomonadati</taxon>
        <taxon>Pseudomonadota</taxon>
        <taxon>Alphaproteobacteria</taxon>
        <taxon>Caulobacterales</taxon>
        <taxon>Caulobacteraceae</taxon>
        <taxon>Phenylobacterium</taxon>
    </lineage>
</organism>
<evidence type="ECO:0000256" key="3">
    <source>
        <dbReference type="ARBA" id="ARBA00022452"/>
    </source>
</evidence>
<keyword evidence="14" id="KW-0675">Receptor</keyword>
<accession>A0ABV2EMJ4</accession>
<proteinExistence type="inferred from homology"/>
<dbReference type="Pfam" id="PF07715">
    <property type="entry name" value="Plug"/>
    <property type="match status" value="1"/>
</dbReference>
<keyword evidence="10 11" id="KW-0998">Cell outer membrane</keyword>
<keyword evidence="2 11" id="KW-0813">Transport</keyword>
<evidence type="ECO:0000256" key="8">
    <source>
        <dbReference type="ARBA" id="ARBA00023077"/>
    </source>
</evidence>
<dbReference type="InterPro" id="IPR011662">
    <property type="entry name" value="Secretin/TonB_short_N"/>
</dbReference>
<evidence type="ECO:0000256" key="2">
    <source>
        <dbReference type="ARBA" id="ARBA00022448"/>
    </source>
</evidence>
<dbReference type="Gene3D" id="2.40.170.20">
    <property type="entry name" value="TonB-dependent receptor, beta-barrel domain"/>
    <property type="match status" value="1"/>
</dbReference>
<keyword evidence="4" id="KW-0410">Iron transport</keyword>
<dbReference type="PROSITE" id="PS52016">
    <property type="entry name" value="TONB_DEPENDENT_REC_3"/>
    <property type="match status" value="1"/>
</dbReference>
<evidence type="ECO:0000256" key="12">
    <source>
        <dbReference type="SAM" id="SignalP"/>
    </source>
</evidence>
<dbReference type="InterPro" id="IPR039426">
    <property type="entry name" value="TonB-dep_rcpt-like"/>
</dbReference>
<dbReference type="PANTHER" id="PTHR32552:SF81">
    <property type="entry name" value="TONB-DEPENDENT OUTER MEMBRANE RECEPTOR"/>
    <property type="match status" value="1"/>
</dbReference>
<comment type="caution">
    <text evidence="14">The sequence shown here is derived from an EMBL/GenBank/DDBJ whole genome shotgun (WGS) entry which is preliminary data.</text>
</comment>
<feature type="domain" description="Secretin/TonB short N-terminal" evidence="13">
    <location>
        <begin position="50"/>
        <end position="100"/>
    </location>
</feature>
<reference evidence="14 15" key="1">
    <citation type="submission" date="2024-06" db="EMBL/GenBank/DDBJ databases">
        <title>Genomic Encyclopedia of Type Strains, Phase IV (KMG-IV): sequencing the most valuable type-strain genomes for metagenomic binning, comparative biology and taxonomic classification.</title>
        <authorList>
            <person name="Goeker M."/>
        </authorList>
    </citation>
    <scope>NUCLEOTIDE SEQUENCE [LARGE SCALE GENOMIC DNA]</scope>
    <source>
        <strain evidence="14 15">DSM 17809</strain>
    </source>
</reference>
<feature type="signal peptide" evidence="12">
    <location>
        <begin position="1"/>
        <end position="22"/>
    </location>
</feature>
<dbReference type="SMART" id="SM00965">
    <property type="entry name" value="STN"/>
    <property type="match status" value="1"/>
</dbReference>
<dbReference type="SUPFAM" id="SSF56935">
    <property type="entry name" value="Porins"/>
    <property type="match status" value="1"/>
</dbReference>
<dbReference type="Gene3D" id="3.55.50.30">
    <property type="match status" value="1"/>
</dbReference>
<gene>
    <name evidence="14" type="ORF">ABID41_003395</name>
</gene>
<keyword evidence="12" id="KW-0732">Signal</keyword>
<keyword evidence="5 11" id="KW-0812">Transmembrane</keyword>
<evidence type="ECO:0000313" key="15">
    <source>
        <dbReference type="Proteomes" id="UP001549110"/>
    </source>
</evidence>
<evidence type="ECO:0000259" key="13">
    <source>
        <dbReference type="SMART" id="SM00965"/>
    </source>
</evidence>
<evidence type="ECO:0000256" key="9">
    <source>
        <dbReference type="ARBA" id="ARBA00023136"/>
    </source>
</evidence>
<keyword evidence="8" id="KW-0798">TonB box</keyword>
<dbReference type="Pfam" id="PF07660">
    <property type="entry name" value="STN"/>
    <property type="match status" value="1"/>
</dbReference>
<comment type="similarity">
    <text evidence="11">Belongs to the TonB-dependent receptor family.</text>
</comment>
<comment type="subcellular location">
    <subcellularLocation>
        <location evidence="1 11">Cell outer membrane</location>
        <topology evidence="1 11">Multi-pass membrane protein</topology>
    </subcellularLocation>
</comment>
<dbReference type="InterPro" id="IPR012910">
    <property type="entry name" value="Plug_dom"/>
</dbReference>
<dbReference type="PANTHER" id="PTHR32552">
    <property type="entry name" value="FERRICHROME IRON RECEPTOR-RELATED"/>
    <property type="match status" value="1"/>
</dbReference>
<dbReference type="EMBL" id="JBEPLU010000003">
    <property type="protein sequence ID" value="MET3528256.1"/>
    <property type="molecule type" value="Genomic_DNA"/>
</dbReference>
<evidence type="ECO:0000256" key="5">
    <source>
        <dbReference type="ARBA" id="ARBA00022692"/>
    </source>
</evidence>
<dbReference type="RefSeq" id="WP_354298218.1">
    <property type="nucleotide sequence ID" value="NZ_JBEPLU010000003.1"/>
</dbReference>
<evidence type="ECO:0000256" key="11">
    <source>
        <dbReference type="PROSITE-ProRule" id="PRU01360"/>
    </source>
</evidence>
<evidence type="ECO:0000256" key="6">
    <source>
        <dbReference type="ARBA" id="ARBA00023004"/>
    </source>
</evidence>
<name>A0ABV2EMJ4_9CAUL</name>
<keyword evidence="3 11" id="KW-1134">Transmembrane beta strand</keyword>
<evidence type="ECO:0000256" key="4">
    <source>
        <dbReference type="ARBA" id="ARBA00022496"/>
    </source>
</evidence>
<feature type="chain" id="PRO_5045414418" evidence="12">
    <location>
        <begin position="23"/>
        <end position="828"/>
    </location>
</feature>
<keyword evidence="7" id="KW-0406">Ion transport</keyword>
<dbReference type="Proteomes" id="UP001549110">
    <property type="component" value="Unassembled WGS sequence"/>
</dbReference>
<keyword evidence="9 11" id="KW-0472">Membrane</keyword>
<keyword evidence="6" id="KW-0408">Iron</keyword>
<sequence>MNFVRFGILVGALAMSGGPALAAEGAHAFSIPAGLPLDRALTAFSAQSDRDILFSPDLVAGRRTSGLSGRMSPDIALRELLRGSGLTWRQFQGRYLIEGAPTHSPVEPIAEVESVVVTASRRPTLDQVTPMSVRALSGDELARAGAADFSDAAMLLPGLTQTSTGTGRNRFSLRGVYGSGEATTALYYDDVPVTGPSGTTADPGGSSPELLLVDVERLELLRGPQGTLYGASAMGGALKVIFKRPNLAQASETALAELNTNSGEWGGGQSLVINQPLIADKLGVRLTAYRRTEPAYVDNDRLSVRNANAGRVWGARLGLGLEPTEDLQVNLSASYQDAHDDDTSGGSLGARPNVSLNYVRMPFESRLKLFDSALSWRIAGMRLSANAAAYAWDSLRRIDYTGTLLAERDSPDGCKRYLDLPAAVACTGQQLGVYSAYVDSRAPGLLNQPINLSAQVQEVRLQSDDPGFLAWTLGVFHEIRKDRIDSQVVVGDDLTGEPDFEQGYTGRRIVDSRLSHRAVYGEVTLGADRDTSLTLGARRFEYDKATIGHAAVVNVISNTSEANFATTTGEDGWSIKILGNRRLSPTALLYAQASQGFRPGGINTVPGLPPNLAAYGPDSLWNYELGLKSSWFNNRVVFNAAVYQIDWQDMQYSASSTNGAFAFITNLGEARIRGLEADTSFVVNSMVRGGVSLTLTDAVLTRDQASAEGAGLGSAGDRIPAAPRASAEGWLEYRRDLREGLQLLLRADGAYVGRSHSAFDRRSANDVALGDYWLFNARGSLRTRRWTLSAFVENLSDADRPSFATTGRQIQAFAPRPRQVGLSVAYDF</sequence>
<protein>
    <submittedName>
        <fullName evidence="14">Outer membrane receptor protein involved in Fe transport</fullName>
    </submittedName>
</protein>